<feature type="domain" description="FAD-binding PCMH-type" evidence="6">
    <location>
        <begin position="61"/>
        <end position="232"/>
    </location>
</feature>
<dbReference type="STRING" id="341454.A0A4S2MT42"/>
<keyword evidence="3" id="KW-0274">FAD</keyword>
<keyword evidence="4" id="KW-0560">Oxidoreductase</keyword>
<evidence type="ECO:0000256" key="4">
    <source>
        <dbReference type="ARBA" id="ARBA00023002"/>
    </source>
</evidence>
<dbReference type="Gene3D" id="3.30.465.10">
    <property type="match status" value="1"/>
</dbReference>
<dbReference type="AlphaFoldDB" id="A0A4S2MT42"/>
<keyword evidence="2" id="KW-0285">Flavoprotein</keyword>
<evidence type="ECO:0000256" key="1">
    <source>
        <dbReference type="ARBA" id="ARBA00005466"/>
    </source>
</evidence>
<evidence type="ECO:0000259" key="6">
    <source>
        <dbReference type="PROSITE" id="PS51387"/>
    </source>
</evidence>
<dbReference type="Pfam" id="PF01565">
    <property type="entry name" value="FAD_binding_4"/>
    <property type="match status" value="1"/>
</dbReference>
<dbReference type="SUPFAM" id="SSF56176">
    <property type="entry name" value="FAD-binding/transporter-associated domain-like"/>
    <property type="match status" value="1"/>
</dbReference>
<dbReference type="InterPro" id="IPR006094">
    <property type="entry name" value="Oxid_FAD_bind_N"/>
</dbReference>
<dbReference type="InterPro" id="IPR016166">
    <property type="entry name" value="FAD-bd_PCMH"/>
</dbReference>
<feature type="chain" id="PRO_5020395187" evidence="5">
    <location>
        <begin position="19"/>
        <end position="509"/>
    </location>
</feature>
<protein>
    <submittedName>
        <fullName evidence="7">FAD-binding domain-containing protein</fullName>
    </submittedName>
</protein>
<evidence type="ECO:0000256" key="2">
    <source>
        <dbReference type="ARBA" id="ARBA00022630"/>
    </source>
</evidence>
<dbReference type="InterPro" id="IPR036318">
    <property type="entry name" value="FAD-bd_PCMH-like_sf"/>
</dbReference>
<sequence>MVLPGLLCGLGLLCPGQGGGGVSASVAATCKTLGTLYPAEVLLPNTKSYETETTAHWASNAILPPGCILTPSTPKIASTMLHHLTTTSTPFSIRSGGHSNNPSFSSIQNGILLSLSSLRRITLSPETNTVLLDSGLRWGEVYSHLSPLGFTVAGGRAESVGVGGLSLGGGISFYAYTVGFGCDNIVGYLVLLPSSEIKEVTATSDPELFRALKGSGGRFLVVLAFRYRLIQIDDQAEGKVWGGMTYSTGLSIPGVLRETARFNAAGPVDEDSHLISTVGMVAGVVDIALTITVHTKLPGKGETPEVFKPFRKAQGLGTTTSALLGIPAKKLGPARIEEISDGQSPDFVYGKRQIMKQLTVSNPDEEYLSECVKVMKKEFFGLSAGKGAMVTLSFIPLGKVISKGRKQNVMGIENRDRLMSVHFNVIWDKERIDEEVYEAVDKAIGRLVEEAKGRGIWERWVYMNYAMFDQDVIASYGEEERGFLRGVERRVDPDGVWKRLVKGGFKISE</sequence>
<keyword evidence="5" id="KW-0732">Signal</keyword>
<dbReference type="PANTHER" id="PTHR42973:SF4">
    <property type="entry name" value="FAD BINDING DOMAIN PROTEIN"/>
    <property type="match status" value="1"/>
</dbReference>
<evidence type="ECO:0000256" key="3">
    <source>
        <dbReference type="ARBA" id="ARBA00022827"/>
    </source>
</evidence>
<dbReference type="InterPro" id="IPR016169">
    <property type="entry name" value="FAD-bd_PCMH_sub2"/>
</dbReference>
<dbReference type="PROSITE" id="PS51387">
    <property type="entry name" value="FAD_PCMH"/>
    <property type="match status" value="1"/>
</dbReference>
<dbReference type="GO" id="GO:0016491">
    <property type="term" value="F:oxidoreductase activity"/>
    <property type="evidence" value="ECO:0007669"/>
    <property type="project" value="UniProtKB-KW"/>
</dbReference>
<organism evidence="7 8">
    <name type="scientific">Ascodesmis nigricans</name>
    <dbReference type="NCBI Taxonomy" id="341454"/>
    <lineage>
        <taxon>Eukaryota</taxon>
        <taxon>Fungi</taxon>
        <taxon>Dikarya</taxon>
        <taxon>Ascomycota</taxon>
        <taxon>Pezizomycotina</taxon>
        <taxon>Pezizomycetes</taxon>
        <taxon>Pezizales</taxon>
        <taxon>Ascodesmidaceae</taxon>
        <taxon>Ascodesmis</taxon>
    </lineage>
</organism>
<dbReference type="OrthoDB" id="2151789at2759"/>
<dbReference type="GO" id="GO:0071949">
    <property type="term" value="F:FAD binding"/>
    <property type="evidence" value="ECO:0007669"/>
    <property type="project" value="InterPro"/>
</dbReference>
<evidence type="ECO:0000256" key="5">
    <source>
        <dbReference type="SAM" id="SignalP"/>
    </source>
</evidence>
<gene>
    <name evidence="7" type="ORF">EX30DRAFT_342269</name>
</gene>
<evidence type="ECO:0000313" key="7">
    <source>
        <dbReference type="EMBL" id="TGZ79640.1"/>
    </source>
</evidence>
<reference evidence="7 8" key="1">
    <citation type="submission" date="2019-04" db="EMBL/GenBank/DDBJ databases">
        <title>Comparative genomics and transcriptomics to analyze fruiting body development in filamentous ascomycetes.</title>
        <authorList>
            <consortium name="DOE Joint Genome Institute"/>
            <person name="Lutkenhaus R."/>
            <person name="Traeger S."/>
            <person name="Breuer J."/>
            <person name="Kuo A."/>
            <person name="Lipzen A."/>
            <person name="Pangilinan J."/>
            <person name="Dilworth D."/>
            <person name="Sandor L."/>
            <person name="Poggeler S."/>
            <person name="Barry K."/>
            <person name="Grigoriev I.V."/>
            <person name="Nowrousian M."/>
        </authorList>
    </citation>
    <scope>NUCLEOTIDE SEQUENCE [LARGE SCALE GENOMIC DNA]</scope>
    <source>
        <strain evidence="7 8">CBS 389.68</strain>
    </source>
</reference>
<keyword evidence="8" id="KW-1185">Reference proteome</keyword>
<dbReference type="PANTHER" id="PTHR42973">
    <property type="entry name" value="BINDING OXIDOREDUCTASE, PUTATIVE (AFU_ORTHOLOGUE AFUA_1G17690)-RELATED"/>
    <property type="match status" value="1"/>
</dbReference>
<feature type="signal peptide" evidence="5">
    <location>
        <begin position="1"/>
        <end position="18"/>
    </location>
</feature>
<dbReference type="EMBL" id="ML220130">
    <property type="protein sequence ID" value="TGZ79640.1"/>
    <property type="molecule type" value="Genomic_DNA"/>
</dbReference>
<evidence type="ECO:0000313" key="8">
    <source>
        <dbReference type="Proteomes" id="UP000298138"/>
    </source>
</evidence>
<name>A0A4S2MT42_9PEZI</name>
<comment type="similarity">
    <text evidence="1">Belongs to the oxygen-dependent FAD-linked oxidoreductase family.</text>
</comment>
<dbReference type="InParanoid" id="A0A4S2MT42"/>
<dbReference type="Proteomes" id="UP000298138">
    <property type="component" value="Unassembled WGS sequence"/>
</dbReference>
<proteinExistence type="inferred from homology"/>
<accession>A0A4S2MT42</accession>
<dbReference type="InterPro" id="IPR050416">
    <property type="entry name" value="FAD-linked_Oxidoreductase"/>
</dbReference>